<dbReference type="Gene3D" id="1.10.3210.10">
    <property type="entry name" value="Hypothetical protein af1432"/>
    <property type="match status" value="1"/>
</dbReference>
<keyword evidence="2 5" id="KW-0255">Endonuclease</keyword>
<keyword evidence="10" id="KW-1185">Reference proteome</keyword>
<keyword evidence="5" id="KW-0472">Membrane</keyword>
<dbReference type="FunFam" id="1.10.3210.10:FF:000022">
    <property type="entry name" value="Ribonuclease Y"/>
    <property type="match status" value="1"/>
</dbReference>
<dbReference type="NCBIfam" id="TIGR03319">
    <property type="entry name" value="RNase_Y"/>
    <property type="match status" value="1"/>
</dbReference>
<dbReference type="InterPro" id="IPR006675">
    <property type="entry name" value="HDIG_dom"/>
</dbReference>
<dbReference type="GO" id="GO:0006402">
    <property type="term" value="P:mRNA catabolic process"/>
    <property type="evidence" value="ECO:0007669"/>
    <property type="project" value="UniProtKB-UniRule"/>
</dbReference>
<keyword evidence="5" id="KW-1003">Cell membrane</keyword>
<gene>
    <name evidence="5 9" type="primary">rny</name>
    <name evidence="9" type="ORF">Pr1d_23230</name>
</gene>
<dbReference type="Pfam" id="PF00013">
    <property type="entry name" value="KH_1"/>
    <property type="match status" value="1"/>
</dbReference>
<dbReference type="CDD" id="cd22431">
    <property type="entry name" value="KH-I_RNaseY"/>
    <property type="match status" value="1"/>
</dbReference>
<dbReference type="SMART" id="SM00471">
    <property type="entry name" value="HDc"/>
    <property type="match status" value="1"/>
</dbReference>
<dbReference type="InterPro" id="IPR036612">
    <property type="entry name" value="KH_dom_type_1_sf"/>
</dbReference>
<dbReference type="KEGG" id="bgok:Pr1d_23230"/>
<dbReference type="InterPro" id="IPR006674">
    <property type="entry name" value="HD_domain"/>
</dbReference>
<comment type="subcellular location">
    <subcellularLocation>
        <location evidence="5">Cell membrane</location>
        <topology evidence="5">Single-pass membrane protein</topology>
    </subcellularLocation>
</comment>
<dbReference type="GO" id="GO:0016787">
    <property type="term" value="F:hydrolase activity"/>
    <property type="evidence" value="ECO:0007669"/>
    <property type="project" value="UniProtKB-KW"/>
</dbReference>
<comment type="function">
    <text evidence="5">Endoribonuclease that initiates mRNA decay.</text>
</comment>
<dbReference type="GO" id="GO:0003723">
    <property type="term" value="F:RNA binding"/>
    <property type="evidence" value="ECO:0007669"/>
    <property type="project" value="UniProtKB-UniRule"/>
</dbReference>
<dbReference type="SUPFAM" id="SSF54791">
    <property type="entry name" value="Eukaryotic type KH-domain (KH-domain type I)"/>
    <property type="match status" value="1"/>
</dbReference>
<dbReference type="GO" id="GO:0005886">
    <property type="term" value="C:plasma membrane"/>
    <property type="evidence" value="ECO:0007669"/>
    <property type="project" value="UniProtKB-SubCell"/>
</dbReference>
<feature type="transmembrane region" description="Helical" evidence="5">
    <location>
        <begin position="23"/>
        <end position="42"/>
    </location>
</feature>
<dbReference type="RefSeq" id="WP_238476688.1">
    <property type="nucleotide sequence ID" value="NZ_CP042913.1"/>
</dbReference>
<organism evidence="9 10">
    <name type="scientific">Bythopirellula goksoeyrii</name>
    <dbReference type="NCBI Taxonomy" id="1400387"/>
    <lineage>
        <taxon>Bacteria</taxon>
        <taxon>Pseudomonadati</taxon>
        <taxon>Planctomycetota</taxon>
        <taxon>Planctomycetia</taxon>
        <taxon>Pirellulales</taxon>
        <taxon>Lacipirellulaceae</taxon>
        <taxon>Bythopirellula</taxon>
    </lineage>
</organism>
<dbReference type="Proteomes" id="UP000323917">
    <property type="component" value="Chromosome"/>
</dbReference>
<evidence type="ECO:0000256" key="3">
    <source>
        <dbReference type="ARBA" id="ARBA00022801"/>
    </source>
</evidence>
<dbReference type="InterPro" id="IPR022711">
    <property type="entry name" value="RNase_Y_N"/>
</dbReference>
<evidence type="ECO:0000256" key="5">
    <source>
        <dbReference type="HAMAP-Rule" id="MF_00335"/>
    </source>
</evidence>
<keyword evidence="5" id="KW-0812">Transmembrane</keyword>
<dbReference type="CDD" id="cd00077">
    <property type="entry name" value="HDc"/>
    <property type="match status" value="1"/>
</dbReference>
<dbReference type="SMART" id="SM00322">
    <property type="entry name" value="KH"/>
    <property type="match status" value="1"/>
</dbReference>
<evidence type="ECO:0000256" key="1">
    <source>
        <dbReference type="ARBA" id="ARBA00022722"/>
    </source>
</evidence>
<keyword evidence="5" id="KW-1133">Transmembrane helix</keyword>
<dbReference type="PROSITE" id="PS51831">
    <property type="entry name" value="HD"/>
    <property type="match status" value="1"/>
</dbReference>
<evidence type="ECO:0000313" key="9">
    <source>
        <dbReference type="EMBL" id="QEG35033.1"/>
    </source>
</evidence>
<dbReference type="EC" id="3.1.-.-" evidence="5 6"/>
<protein>
    <recommendedName>
        <fullName evidence="5 6">Ribonuclease Y</fullName>
        <shortName evidence="5">RNase Y</shortName>
        <ecNumber evidence="5 6">3.1.-.-</ecNumber>
    </recommendedName>
</protein>
<name>A0A5B9QM11_9BACT</name>
<dbReference type="Pfam" id="PF12072">
    <property type="entry name" value="RNase_Y_N"/>
    <property type="match status" value="1"/>
</dbReference>
<dbReference type="AlphaFoldDB" id="A0A5B9QM11"/>
<comment type="similarity">
    <text evidence="5">Belongs to the RNase Y family.</text>
</comment>
<dbReference type="PANTHER" id="PTHR12826:SF15">
    <property type="entry name" value="RIBONUCLEASE Y"/>
    <property type="match status" value="1"/>
</dbReference>
<evidence type="ECO:0000256" key="2">
    <source>
        <dbReference type="ARBA" id="ARBA00022759"/>
    </source>
</evidence>
<keyword evidence="7" id="KW-0175">Coiled coil</keyword>
<dbReference type="GO" id="GO:0004521">
    <property type="term" value="F:RNA endonuclease activity"/>
    <property type="evidence" value="ECO:0007669"/>
    <property type="project" value="UniProtKB-UniRule"/>
</dbReference>
<feature type="domain" description="HD" evidence="8">
    <location>
        <begin position="350"/>
        <end position="443"/>
    </location>
</feature>
<feature type="coiled-coil region" evidence="7">
    <location>
        <begin position="51"/>
        <end position="111"/>
    </location>
</feature>
<sequence>MTSNLINSIPTVDFVLAALTDGMQLLAILVAALMGMGLVKVFDYLRKRDADKEAAQIIERAELEAKSLRKEAAIEAKELALQEKDRLERENNEIRNTLHERERHLDKQEDAITQRSDQLLKQEKMVENNQRRLVEKLDDATRRQKELDDLLNLERQTMHQLSGLSPQEAEDRLLKRLEQELSREQGALILKHEKQLAETCDKKAKELLITSVQRFAAAHTAEATTSTVDIPNDEMKGRIIGREGRNIRALEKATGVDVIIDDTPGVVIVSAFDPVRREIARISLNKLIADGRIHPTRIEELVAETEKEIEGEIRKHGEEAMQEAQVFGLHNRVIDLLGRLKYRTSYSQNVLRHSIEVAFITGMLAEEMGMDGELARRAGLLHDIGKAADHDLEGGHPKIGADLLKRYGEVPEVVHAALGHHDDIRPDMPYTVLCAAADACSASRPGARRETLDRYIKRMQELESIATGFSGVRQAFAIQAGREVRVIASSSDTTDESSAKICRDIAKAFEEQLTYPGEIKVTLIRETRVTEIAH</sequence>
<accession>A0A5B9QM11</accession>
<dbReference type="InterPro" id="IPR017705">
    <property type="entry name" value="Ribonuclease_Y"/>
</dbReference>
<dbReference type="SUPFAM" id="SSF109604">
    <property type="entry name" value="HD-domain/PDEase-like"/>
    <property type="match status" value="1"/>
</dbReference>
<dbReference type="InterPro" id="IPR003607">
    <property type="entry name" value="HD/PDEase_dom"/>
</dbReference>
<dbReference type="NCBIfam" id="TIGR00277">
    <property type="entry name" value="HDIG"/>
    <property type="match status" value="1"/>
</dbReference>
<evidence type="ECO:0000256" key="6">
    <source>
        <dbReference type="NCBIfam" id="TIGR03319"/>
    </source>
</evidence>
<dbReference type="PROSITE" id="PS50084">
    <property type="entry name" value="KH_TYPE_1"/>
    <property type="match status" value="1"/>
</dbReference>
<proteinExistence type="inferred from homology"/>
<dbReference type="HAMAP" id="MF_00335">
    <property type="entry name" value="RNase_Y"/>
    <property type="match status" value="1"/>
</dbReference>
<evidence type="ECO:0000313" key="10">
    <source>
        <dbReference type="Proteomes" id="UP000323917"/>
    </source>
</evidence>
<evidence type="ECO:0000259" key="8">
    <source>
        <dbReference type="PROSITE" id="PS51831"/>
    </source>
</evidence>
<dbReference type="EMBL" id="CP042913">
    <property type="protein sequence ID" value="QEG35033.1"/>
    <property type="molecule type" value="Genomic_DNA"/>
</dbReference>
<dbReference type="Pfam" id="PF01966">
    <property type="entry name" value="HD"/>
    <property type="match status" value="1"/>
</dbReference>
<keyword evidence="4 5" id="KW-0694">RNA-binding</keyword>
<dbReference type="Gene3D" id="3.30.1370.10">
    <property type="entry name" value="K Homology domain, type 1"/>
    <property type="match status" value="1"/>
</dbReference>
<reference evidence="9 10" key="1">
    <citation type="submission" date="2019-08" db="EMBL/GenBank/DDBJ databases">
        <title>Deep-cultivation of Planctomycetes and their phenomic and genomic characterization uncovers novel biology.</title>
        <authorList>
            <person name="Wiegand S."/>
            <person name="Jogler M."/>
            <person name="Boedeker C."/>
            <person name="Pinto D."/>
            <person name="Vollmers J."/>
            <person name="Rivas-Marin E."/>
            <person name="Kohn T."/>
            <person name="Peeters S.H."/>
            <person name="Heuer A."/>
            <person name="Rast P."/>
            <person name="Oberbeckmann S."/>
            <person name="Bunk B."/>
            <person name="Jeske O."/>
            <person name="Meyerdierks A."/>
            <person name="Storesund J.E."/>
            <person name="Kallscheuer N."/>
            <person name="Luecker S."/>
            <person name="Lage O.M."/>
            <person name="Pohl T."/>
            <person name="Merkel B.J."/>
            <person name="Hornburger P."/>
            <person name="Mueller R.-W."/>
            <person name="Bruemmer F."/>
            <person name="Labrenz M."/>
            <person name="Spormann A.M."/>
            <person name="Op den Camp H."/>
            <person name="Overmann J."/>
            <person name="Amann R."/>
            <person name="Jetten M.S.M."/>
            <person name="Mascher T."/>
            <person name="Medema M.H."/>
            <person name="Devos D.P."/>
            <person name="Kaster A.-K."/>
            <person name="Ovreas L."/>
            <person name="Rohde M."/>
            <person name="Galperin M.Y."/>
            <person name="Jogler C."/>
        </authorList>
    </citation>
    <scope>NUCLEOTIDE SEQUENCE [LARGE SCALE GENOMIC DNA]</scope>
    <source>
        <strain evidence="9 10">Pr1d</strain>
    </source>
</reference>
<dbReference type="InterPro" id="IPR004087">
    <property type="entry name" value="KH_dom"/>
</dbReference>
<keyword evidence="1 5" id="KW-0540">Nuclease</keyword>
<dbReference type="PANTHER" id="PTHR12826">
    <property type="entry name" value="RIBONUCLEASE Y"/>
    <property type="match status" value="1"/>
</dbReference>
<evidence type="ECO:0000256" key="7">
    <source>
        <dbReference type="SAM" id="Coils"/>
    </source>
</evidence>
<keyword evidence="3 5" id="KW-0378">Hydrolase</keyword>
<dbReference type="InterPro" id="IPR004088">
    <property type="entry name" value="KH_dom_type_1"/>
</dbReference>
<evidence type="ECO:0000256" key="4">
    <source>
        <dbReference type="ARBA" id="ARBA00022884"/>
    </source>
</evidence>